<dbReference type="Gene3D" id="3.30.200.110">
    <property type="entry name" value="Inositol-pentakisphosphate 2-kinase, N-lobe"/>
    <property type="match status" value="1"/>
</dbReference>
<dbReference type="OrthoDB" id="272370at2759"/>
<organism evidence="9 10">
    <name type="scientific">Acaulospora morrowiae</name>
    <dbReference type="NCBI Taxonomy" id="94023"/>
    <lineage>
        <taxon>Eukaryota</taxon>
        <taxon>Fungi</taxon>
        <taxon>Fungi incertae sedis</taxon>
        <taxon>Mucoromycota</taxon>
        <taxon>Glomeromycotina</taxon>
        <taxon>Glomeromycetes</taxon>
        <taxon>Diversisporales</taxon>
        <taxon>Acaulosporaceae</taxon>
        <taxon>Acaulospora</taxon>
    </lineage>
</organism>
<reference evidence="9" key="1">
    <citation type="submission" date="2021-06" db="EMBL/GenBank/DDBJ databases">
        <authorList>
            <person name="Kallberg Y."/>
            <person name="Tangrot J."/>
            <person name="Rosling A."/>
        </authorList>
    </citation>
    <scope>NUCLEOTIDE SEQUENCE</scope>
    <source>
        <strain evidence="9">CL551</strain>
    </source>
</reference>
<keyword evidence="10" id="KW-1185">Reference proteome</keyword>
<sequence>MSRIESIPELYFASRWKYKAEGNVNIILTYVVQYNEIDSYALKLGTVLRLRKSAKNADTNDMVNKDAMNASLYVSTVIAPLLGEYVGESILLEVQPKFLREIANLIYSMRPAKRLHKDIDFTQRYAILISDHTIFDLGPNPSLSIELKPKWVFLPTSPHISPENSQKLRTCRFCMHQHYKLLNKSDERLSTVTEYCPLDLFSLVDERMNRSIKELLKFPGHTLKLFLRGEQLQVDKEGWQRELCKFFELDFSGDQEKTQDCNDVILDLLHMLLSTMFREEKNFLNRLKHLQSSLDELDIEGIYKYYVARRSNFSDPTIGEWKMVVDEYLRRIKDPRVSVGRDDDVSIRQRLYEFLISATLKDCSIMMTFKKSTEASGKIDSSSALFPQKTPKELLLSLQDFGKNVKDFEENSNRKRYLKDLYDKHSSYETSFNYKIFVIDLDPKLVSNIPHYHELDAKIVENYTKNCKTKKTCVE</sequence>
<comment type="caution">
    <text evidence="9">The sequence shown here is derived from an EMBL/GenBank/DDBJ whole genome shotgun (WGS) entry which is preliminary data.</text>
</comment>
<dbReference type="EC" id="2.7.1.158" evidence="2 8"/>
<evidence type="ECO:0000313" key="9">
    <source>
        <dbReference type="EMBL" id="CAG8545016.1"/>
    </source>
</evidence>
<keyword evidence="7 8" id="KW-0067">ATP-binding</keyword>
<comment type="catalytic activity">
    <reaction evidence="1 8">
        <text>1D-myo-inositol 1,3,4,5,6-pentakisphosphate + ATP = 1D-myo-inositol hexakisphosphate + ADP + H(+)</text>
        <dbReference type="Rhea" id="RHEA:20313"/>
        <dbReference type="ChEBI" id="CHEBI:15378"/>
        <dbReference type="ChEBI" id="CHEBI:30616"/>
        <dbReference type="ChEBI" id="CHEBI:57733"/>
        <dbReference type="ChEBI" id="CHEBI:58130"/>
        <dbReference type="ChEBI" id="CHEBI:456216"/>
        <dbReference type="EC" id="2.7.1.158"/>
    </reaction>
</comment>
<dbReference type="GO" id="GO:0032958">
    <property type="term" value="P:inositol phosphate biosynthetic process"/>
    <property type="evidence" value="ECO:0007669"/>
    <property type="project" value="TreeGrafter"/>
</dbReference>
<dbReference type="InterPro" id="IPR009286">
    <property type="entry name" value="Ins_P5_2-kin"/>
</dbReference>
<proteinExistence type="predicted"/>
<dbReference type="AlphaFoldDB" id="A0A9N9AZ54"/>
<keyword evidence="6 8" id="KW-0418">Kinase</keyword>
<keyword evidence="5 8" id="KW-0547">Nucleotide-binding</keyword>
<evidence type="ECO:0000256" key="5">
    <source>
        <dbReference type="ARBA" id="ARBA00022741"/>
    </source>
</evidence>
<accession>A0A9N9AZ54</accession>
<dbReference type="GO" id="GO:0005634">
    <property type="term" value="C:nucleus"/>
    <property type="evidence" value="ECO:0007669"/>
    <property type="project" value="TreeGrafter"/>
</dbReference>
<dbReference type="Proteomes" id="UP000789342">
    <property type="component" value="Unassembled WGS sequence"/>
</dbReference>
<dbReference type="Pfam" id="PF06090">
    <property type="entry name" value="Ins_P5_2-kin"/>
    <property type="match status" value="1"/>
</dbReference>
<name>A0A9N9AZ54_9GLOM</name>
<dbReference type="InterPro" id="IPR043001">
    <property type="entry name" value="IP5_2-K_N_lobe"/>
</dbReference>
<evidence type="ECO:0000256" key="2">
    <source>
        <dbReference type="ARBA" id="ARBA00012023"/>
    </source>
</evidence>
<evidence type="ECO:0000256" key="3">
    <source>
        <dbReference type="ARBA" id="ARBA00014846"/>
    </source>
</evidence>
<evidence type="ECO:0000256" key="1">
    <source>
        <dbReference type="ARBA" id="ARBA00001774"/>
    </source>
</evidence>
<comment type="function">
    <text evidence="8">Phosphorylates Ins(1,3,4,5,6)P5 at position 2 to form Ins(1,2,3,4,5,6)P6 (InsP6 or phytate).</text>
</comment>
<evidence type="ECO:0000256" key="6">
    <source>
        <dbReference type="ARBA" id="ARBA00022777"/>
    </source>
</evidence>
<dbReference type="PANTHER" id="PTHR14456">
    <property type="entry name" value="INOSITOL POLYPHOSPHATE KINASE 1"/>
    <property type="match status" value="1"/>
</dbReference>
<dbReference type="GO" id="GO:0005524">
    <property type="term" value="F:ATP binding"/>
    <property type="evidence" value="ECO:0007669"/>
    <property type="project" value="UniProtKB-KW"/>
</dbReference>
<comment type="domain">
    <text evidence="8">The EXKPK motif is conserved in inositol-pentakisphosphate 2-kinases of both family 1 and 2.</text>
</comment>
<protein>
    <recommendedName>
        <fullName evidence="3 8">Inositol-pentakisphosphate 2-kinase</fullName>
        <ecNumber evidence="2 8">2.7.1.158</ecNumber>
    </recommendedName>
</protein>
<evidence type="ECO:0000256" key="7">
    <source>
        <dbReference type="ARBA" id="ARBA00022840"/>
    </source>
</evidence>
<dbReference type="EMBL" id="CAJVPV010003166">
    <property type="protein sequence ID" value="CAG8545016.1"/>
    <property type="molecule type" value="Genomic_DNA"/>
</dbReference>
<keyword evidence="4 8" id="KW-0808">Transferase</keyword>
<evidence type="ECO:0000313" key="10">
    <source>
        <dbReference type="Proteomes" id="UP000789342"/>
    </source>
</evidence>
<dbReference type="GO" id="GO:0035299">
    <property type="term" value="F:inositol-1,3,4,5,6-pentakisphosphate 2-kinase activity"/>
    <property type="evidence" value="ECO:0007669"/>
    <property type="project" value="UniProtKB-EC"/>
</dbReference>
<evidence type="ECO:0000256" key="4">
    <source>
        <dbReference type="ARBA" id="ARBA00022679"/>
    </source>
</evidence>
<dbReference type="PANTHER" id="PTHR14456:SF2">
    <property type="entry name" value="INOSITOL-PENTAKISPHOSPHATE 2-KINASE"/>
    <property type="match status" value="1"/>
</dbReference>
<gene>
    <name evidence="9" type="ORF">AMORRO_LOCUS5308</name>
</gene>
<evidence type="ECO:0000256" key="8">
    <source>
        <dbReference type="RuleBase" id="RU364126"/>
    </source>
</evidence>